<dbReference type="OrthoDB" id="5428681at2759"/>
<dbReference type="InterPro" id="IPR051083">
    <property type="entry name" value="GrpII_Intron_Splice-Mob/Def"/>
</dbReference>
<dbReference type="SUPFAM" id="SSF56672">
    <property type="entry name" value="DNA/RNA polymerases"/>
    <property type="match status" value="1"/>
</dbReference>
<dbReference type="Proteomes" id="UP000286134">
    <property type="component" value="Unassembled WGS sequence"/>
</dbReference>
<dbReference type="EMBL" id="MCFK01000285">
    <property type="protein sequence ID" value="RKF65806.1"/>
    <property type="molecule type" value="Genomic_DNA"/>
</dbReference>
<evidence type="ECO:0000313" key="3">
    <source>
        <dbReference type="Proteomes" id="UP000286134"/>
    </source>
</evidence>
<proteinExistence type="predicted"/>
<comment type="caution">
    <text evidence="2">The sequence shown here is derived from an EMBL/GenBank/DDBJ whole genome shotgun (WGS) entry which is preliminary data.</text>
</comment>
<name>A0A420I840_9PEZI</name>
<dbReference type="InterPro" id="IPR043502">
    <property type="entry name" value="DNA/RNA_pol_sf"/>
</dbReference>
<sequence>MQVVERKISDRKFTRLIWKSLKAGYFEFTQYQQDIAGTPEGSIISPILSNIFLHQLDEYILSLKADFDVGQRSKAPRRSRTINQYIQRAKKKGDIARVKELVQEKLPGIDYHDPLYKRLSYVIEFCDQLGLTVNQQKSRITSVITDKVKFLGTYITRSHHVKFVSRKGMQMRQSRKLLFLAPLDRIKQKLKEANFLRFGKAYPKFL</sequence>
<protein>
    <submittedName>
        <fullName evidence="2">Putative 91 kDa protein in cob intron</fullName>
    </submittedName>
</protein>
<dbReference type="AlphaFoldDB" id="A0A420I840"/>
<evidence type="ECO:0000313" key="2">
    <source>
        <dbReference type="EMBL" id="RKF65806.1"/>
    </source>
</evidence>
<dbReference type="InterPro" id="IPR000477">
    <property type="entry name" value="RT_dom"/>
</dbReference>
<evidence type="ECO:0000259" key="1">
    <source>
        <dbReference type="PROSITE" id="PS50878"/>
    </source>
</evidence>
<dbReference type="PANTHER" id="PTHR34047">
    <property type="entry name" value="NUCLEAR INTRON MATURASE 1, MITOCHONDRIAL-RELATED"/>
    <property type="match status" value="1"/>
</dbReference>
<organism evidence="2 3">
    <name type="scientific">Erysiphe neolycopersici</name>
    <dbReference type="NCBI Taxonomy" id="212602"/>
    <lineage>
        <taxon>Eukaryota</taxon>
        <taxon>Fungi</taxon>
        <taxon>Dikarya</taxon>
        <taxon>Ascomycota</taxon>
        <taxon>Pezizomycotina</taxon>
        <taxon>Leotiomycetes</taxon>
        <taxon>Erysiphales</taxon>
        <taxon>Erysiphaceae</taxon>
        <taxon>Erysiphe</taxon>
    </lineage>
</organism>
<reference evidence="2 3" key="1">
    <citation type="journal article" date="2018" name="BMC Genomics">
        <title>Comparative genome analyses reveal sequence features reflecting distinct modes of host-adaptation between dicot and monocot powdery mildew.</title>
        <authorList>
            <person name="Wu Y."/>
            <person name="Ma X."/>
            <person name="Pan Z."/>
            <person name="Kale S.D."/>
            <person name="Song Y."/>
            <person name="King H."/>
            <person name="Zhang Q."/>
            <person name="Presley C."/>
            <person name="Deng X."/>
            <person name="Wei C.I."/>
            <person name="Xiao S."/>
        </authorList>
    </citation>
    <scope>NUCLEOTIDE SEQUENCE [LARGE SCALE GENOMIC DNA]</scope>
    <source>
        <strain evidence="2">UMSG2</strain>
    </source>
</reference>
<gene>
    <name evidence="2" type="ORF">OnM2_002004</name>
</gene>
<dbReference type="STRING" id="212602.A0A420I840"/>
<accession>A0A420I840</accession>
<dbReference type="PROSITE" id="PS50878">
    <property type="entry name" value="RT_POL"/>
    <property type="match status" value="1"/>
</dbReference>
<dbReference type="PANTHER" id="PTHR34047:SF8">
    <property type="entry name" value="PROTEIN YKFC"/>
    <property type="match status" value="1"/>
</dbReference>
<feature type="domain" description="Reverse transcriptase" evidence="1">
    <location>
        <begin position="1"/>
        <end position="155"/>
    </location>
</feature>
<keyword evidence="3" id="KW-1185">Reference proteome</keyword>